<dbReference type="InParanoid" id="A0A1Z5JHP5"/>
<feature type="compositionally biased region" description="Polar residues" evidence="1">
    <location>
        <begin position="162"/>
        <end position="177"/>
    </location>
</feature>
<proteinExistence type="predicted"/>
<dbReference type="EMBL" id="BDSP01000069">
    <property type="protein sequence ID" value="GAX13519.1"/>
    <property type="molecule type" value="Genomic_DNA"/>
</dbReference>
<feature type="region of interest" description="Disordered" evidence="1">
    <location>
        <begin position="124"/>
        <end position="178"/>
    </location>
</feature>
<gene>
    <name evidence="2" type="ORF">FisN_27Lu019</name>
</gene>
<protein>
    <submittedName>
        <fullName evidence="2">Uncharacterized protein</fullName>
    </submittedName>
</protein>
<organism evidence="2 3">
    <name type="scientific">Fistulifera solaris</name>
    <name type="common">Oleaginous diatom</name>
    <dbReference type="NCBI Taxonomy" id="1519565"/>
    <lineage>
        <taxon>Eukaryota</taxon>
        <taxon>Sar</taxon>
        <taxon>Stramenopiles</taxon>
        <taxon>Ochrophyta</taxon>
        <taxon>Bacillariophyta</taxon>
        <taxon>Bacillariophyceae</taxon>
        <taxon>Bacillariophycidae</taxon>
        <taxon>Naviculales</taxon>
        <taxon>Naviculaceae</taxon>
        <taxon>Fistulifera</taxon>
    </lineage>
</organism>
<dbReference type="Proteomes" id="UP000198406">
    <property type="component" value="Unassembled WGS sequence"/>
</dbReference>
<feature type="compositionally biased region" description="Polar residues" evidence="1">
    <location>
        <begin position="133"/>
        <end position="146"/>
    </location>
</feature>
<accession>A0A1Z5JHP5</accession>
<reference evidence="2 3" key="1">
    <citation type="journal article" date="2015" name="Plant Cell">
        <title>Oil accumulation by the oleaginous diatom Fistulifera solaris as revealed by the genome and transcriptome.</title>
        <authorList>
            <person name="Tanaka T."/>
            <person name="Maeda Y."/>
            <person name="Veluchamy A."/>
            <person name="Tanaka M."/>
            <person name="Abida H."/>
            <person name="Marechal E."/>
            <person name="Bowler C."/>
            <person name="Muto M."/>
            <person name="Sunaga Y."/>
            <person name="Tanaka M."/>
            <person name="Yoshino T."/>
            <person name="Taniguchi T."/>
            <person name="Fukuda Y."/>
            <person name="Nemoto M."/>
            <person name="Matsumoto M."/>
            <person name="Wong P.S."/>
            <person name="Aburatani S."/>
            <person name="Fujibuchi W."/>
        </authorList>
    </citation>
    <scope>NUCLEOTIDE SEQUENCE [LARGE SCALE GENOMIC DNA]</scope>
    <source>
        <strain evidence="2 3">JPCC DA0580</strain>
    </source>
</reference>
<dbReference type="AlphaFoldDB" id="A0A1Z5JHP5"/>
<evidence type="ECO:0000256" key="1">
    <source>
        <dbReference type="SAM" id="MobiDB-lite"/>
    </source>
</evidence>
<evidence type="ECO:0000313" key="3">
    <source>
        <dbReference type="Proteomes" id="UP000198406"/>
    </source>
</evidence>
<sequence>MENSIPITQQDLPYKGDFTLGGALSDFGQDACGLSGEYGVWFTYQTTSTMELLVLRVTTGNHGNVVGIQARDGDNFVCVSIGTAYGRDHEWTAEGNVQYYILVTDPAAQYGGLNELTLQSRGEVEDPVAPVASPNSEDTAPVTSPVSAPDTPPMADLVDDPQTGQPVSGGSPDSPTSEAARHKYVYGASLGLAFFFLIKF</sequence>
<evidence type="ECO:0000313" key="2">
    <source>
        <dbReference type="EMBL" id="GAX13519.1"/>
    </source>
</evidence>
<name>A0A1Z5JHP5_FISSO</name>
<comment type="caution">
    <text evidence="2">The sequence shown here is derived from an EMBL/GenBank/DDBJ whole genome shotgun (WGS) entry which is preliminary data.</text>
</comment>
<keyword evidence="3" id="KW-1185">Reference proteome</keyword>